<evidence type="ECO:0000256" key="8">
    <source>
        <dbReference type="SAM" id="MobiDB-lite"/>
    </source>
</evidence>
<dbReference type="SMART" id="SM00091">
    <property type="entry name" value="PAS"/>
    <property type="match status" value="2"/>
</dbReference>
<accession>A0A4R6AI73</accession>
<evidence type="ECO:0000256" key="3">
    <source>
        <dbReference type="ARBA" id="ARBA00022553"/>
    </source>
</evidence>
<evidence type="ECO:0000313" key="11">
    <source>
        <dbReference type="Proteomes" id="UP000295701"/>
    </source>
</evidence>
<dbReference type="EC" id="2.7.13.3" evidence="2"/>
<dbReference type="GO" id="GO:0005524">
    <property type="term" value="F:ATP binding"/>
    <property type="evidence" value="ECO:0007669"/>
    <property type="project" value="UniProtKB-KW"/>
</dbReference>
<dbReference type="EMBL" id="SNAA01000005">
    <property type="protein sequence ID" value="TDL81346.1"/>
    <property type="molecule type" value="Genomic_DNA"/>
</dbReference>
<comment type="catalytic activity">
    <reaction evidence="1">
        <text>ATP + protein L-histidine = ADP + protein N-phospho-L-histidine.</text>
        <dbReference type="EC" id="2.7.13.3"/>
    </reaction>
</comment>
<dbReference type="Gene3D" id="3.30.450.40">
    <property type="match status" value="1"/>
</dbReference>
<evidence type="ECO:0000256" key="5">
    <source>
        <dbReference type="ARBA" id="ARBA00022741"/>
    </source>
</evidence>
<feature type="compositionally biased region" description="Basic residues" evidence="8">
    <location>
        <begin position="48"/>
        <end position="74"/>
    </location>
</feature>
<proteinExistence type="predicted"/>
<dbReference type="SUPFAM" id="SSF55781">
    <property type="entry name" value="GAF domain-like"/>
    <property type="match status" value="1"/>
</dbReference>
<name>A0A4R6AI73_9RHOB</name>
<feature type="region of interest" description="Disordered" evidence="8">
    <location>
        <begin position="42"/>
        <end position="79"/>
    </location>
</feature>
<dbReference type="Gene3D" id="3.30.565.10">
    <property type="entry name" value="Histidine kinase-like ATPase, C-terminal domain"/>
    <property type="match status" value="1"/>
</dbReference>
<dbReference type="InterPro" id="IPR013656">
    <property type="entry name" value="PAS_4"/>
</dbReference>
<dbReference type="SMART" id="SM00065">
    <property type="entry name" value="GAF"/>
    <property type="match status" value="1"/>
</dbReference>
<dbReference type="InterPro" id="IPR036890">
    <property type="entry name" value="HATPase_C_sf"/>
</dbReference>
<evidence type="ECO:0000313" key="10">
    <source>
        <dbReference type="EMBL" id="TDL81346.1"/>
    </source>
</evidence>
<reference evidence="10 11" key="1">
    <citation type="submission" date="2019-03" db="EMBL/GenBank/DDBJ databases">
        <title>Primorskyibacter sp. SS33 isolated from sediments.</title>
        <authorList>
            <person name="Xunke S."/>
        </authorList>
    </citation>
    <scope>NUCLEOTIDE SEQUENCE [LARGE SCALE GENOMIC DNA]</scope>
    <source>
        <strain evidence="10 11">SS33</strain>
    </source>
</reference>
<dbReference type="Proteomes" id="UP000295701">
    <property type="component" value="Unassembled WGS sequence"/>
</dbReference>
<evidence type="ECO:0000259" key="9">
    <source>
        <dbReference type="PROSITE" id="PS50112"/>
    </source>
</evidence>
<dbReference type="OrthoDB" id="9816309at2"/>
<keyword evidence="5" id="KW-0547">Nucleotide-binding</keyword>
<keyword evidence="4" id="KW-0808">Transferase</keyword>
<dbReference type="SUPFAM" id="SSF55785">
    <property type="entry name" value="PYP-like sensor domain (PAS domain)"/>
    <property type="match status" value="2"/>
</dbReference>
<dbReference type="SMART" id="SM00911">
    <property type="entry name" value="HWE_HK"/>
    <property type="match status" value="1"/>
</dbReference>
<dbReference type="Gene3D" id="3.30.450.20">
    <property type="entry name" value="PAS domain"/>
    <property type="match status" value="2"/>
</dbReference>
<dbReference type="InterPro" id="IPR011102">
    <property type="entry name" value="Sig_transdc_His_kinase_HWE"/>
</dbReference>
<dbReference type="Pfam" id="PF07536">
    <property type="entry name" value="HWE_HK"/>
    <property type="match status" value="1"/>
</dbReference>
<dbReference type="InterPro" id="IPR000014">
    <property type="entry name" value="PAS"/>
</dbReference>
<dbReference type="InterPro" id="IPR029016">
    <property type="entry name" value="GAF-like_dom_sf"/>
</dbReference>
<sequence>MARLVQHQRDAFGRGGPCRDIPCPVRSACRAPSPFPVFHPAPVIPRGPLRRMAKRRPGPRGSMRPRKRLPRRPPRSPLAHIGRSAHYFAVVAPEPLPGTLSPREALPAMSRGLPAMTDRPELSALHDGGRLDSLRATGLLDSPAEPAFDRAVSLVKRCLGVPVSLVSLVEPGRQFFKAQSGLRAPLSQTRETPLSHSFCQHVVARDAPLVVRDARAHPVLAGNGAVTDMNAVGYLGVPLRDVHGYTLGSLCAITDRPRDWSDDEIELMTEIATGVESEIRLRQNLDIARRERESFHAILNELPVGVVVARRGTAEIVMRNRKLREIASDVSDPSQGVAGHVRFNAEHPDGRPLREEDYPIVRAALHGEAVTNEPMVFRLDDGRSVELDVTARRVEGSDLAVGVVIDQTERKRDRAELRRRDARLARFHDLTSDGILQIDGENRVIFANAAVLDKLGRGAERLEGTSIFSLLPAGSGLDLESAFRAARDGSSPAALEATTAEGQVFEIRIFPDDERLLLFLRDVTEENRQNEGREALIRELNHRVKNLFTVVGGMISMTARVSHTPREMAESLRNRVRALATAHDLIRPSIGGEAGPRQAIAVSELVAALISPHLMHATEHLSMSGPALHISPDGVTNLALVLHELATNAAKYGALSVPGGRLSVTWTRGDAALSLIWEERDGPAIEQEPGATGFGSQLVRTVVEGQLKGDLVTDWRPEGLRVTITLPLVLIEETQGA</sequence>
<keyword evidence="3" id="KW-0597">Phosphoprotein</keyword>
<gene>
    <name evidence="10" type="ORF">E2L08_06675</name>
</gene>
<evidence type="ECO:0000256" key="7">
    <source>
        <dbReference type="ARBA" id="ARBA00022840"/>
    </source>
</evidence>
<keyword evidence="6" id="KW-0418">Kinase</keyword>
<dbReference type="InterPro" id="IPR003018">
    <property type="entry name" value="GAF"/>
</dbReference>
<dbReference type="PROSITE" id="PS50112">
    <property type="entry name" value="PAS"/>
    <property type="match status" value="1"/>
</dbReference>
<evidence type="ECO:0000256" key="1">
    <source>
        <dbReference type="ARBA" id="ARBA00000085"/>
    </source>
</evidence>
<dbReference type="GO" id="GO:0004673">
    <property type="term" value="F:protein histidine kinase activity"/>
    <property type="evidence" value="ECO:0007669"/>
    <property type="project" value="UniProtKB-EC"/>
</dbReference>
<dbReference type="PANTHER" id="PTHR41523">
    <property type="entry name" value="TWO-COMPONENT SYSTEM SENSOR PROTEIN"/>
    <property type="match status" value="1"/>
</dbReference>
<dbReference type="Pfam" id="PF01590">
    <property type="entry name" value="GAF"/>
    <property type="match status" value="1"/>
</dbReference>
<keyword evidence="7" id="KW-0067">ATP-binding</keyword>
<protein>
    <recommendedName>
        <fullName evidence="2">histidine kinase</fullName>
        <ecNumber evidence="2">2.7.13.3</ecNumber>
    </recommendedName>
</protein>
<keyword evidence="11" id="KW-1185">Reference proteome</keyword>
<evidence type="ECO:0000256" key="4">
    <source>
        <dbReference type="ARBA" id="ARBA00022679"/>
    </source>
</evidence>
<dbReference type="InterPro" id="IPR035965">
    <property type="entry name" value="PAS-like_dom_sf"/>
</dbReference>
<dbReference type="Pfam" id="PF08448">
    <property type="entry name" value="PAS_4"/>
    <property type="match status" value="1"/>
</dbReference>
<dbReference type="PANTHER" id="PTHR41523:SF8">
    <property type="entry name" value="ETHYLENE RESPONSE SENSOR PROTEIN"/>
    <property type="match status" value="1"/>
</dbReference>
<dbReference type="CDD" id="cd00130">
    <property type="entry name" value="PAS"/>
    <property type="match status" value="1"/>
</dbReference>
<dbReference type="AlphaFoldDB" id="A0A4R6AI73"/>
<dbReference type="SUPFAM" id="SSF55874">
    <property type="entry name" value="ATPase domain of HSP90 chaperone/DNA topoisomerase II/histidine kinase"/>
    <property type="match status" value="1"/>
</dbReference>
<evidence type="ECO:0000256" key="2">
    <source>
        <dbReference type="ARBA" id="ARBA00012438"/>
    </source>
</evidence>
<feature type="domain" description="PAS" evidence="9">
    <location>
        <begin position="420"/>
        <end position="490"/>
    </location>
</feature>
<organism evidence="10 11">
    <name type="scientific">Palleronia sediminis</name>
    <dbReference type="NCBI Taxonomy" id="2547833"/>
    <lineage>
        <taxon>Bacteria</taxon>
        <taxon>Pseudomonadati</taxon>
        <taxon>Pseudomonadota</taxon>
        <taxon>Alphaproteobacteria</taxon>
        <taxon>Rhodobacterales</taxon>
        <taxon>Roseobacteraceae</taxon>
        <taxon>Palleronia</taxon>
    </lineage>
</organism>
<evidence type="ECO:0000256" key="6">
    <source>
        <dbReference type="ARBA" id="ARBA00022777"/>
    </source>
</evidence>
<comment type="caution">
    <text evidence="10">The sequence shown here is derived from an EMBL/GenBank/DDBJ whole genome shotgun (WGS) entry which is preliminary data.</text>
</comment>